<keyword evidence="3" id="KW-1185">Reference proteome</keyword>
<evidence type="ECO:0000313" key="2">
    <source>
        <dbReference type="EMBL" id="OFE14028.1"/>
    </source>
</evidence>
<keyword evidence="1" id="KW-0812">Transmembrane</keyword>
<evidence type="ECO:0000313" key="3">
    <source>
        <dbReference type="Proteomes" id="UP000175669"/>
    </source>
</evidence>
<evidence type="ECO:0000256" key="1">
    <source>
        <dbReference type="SAM" id="Phobius"/>
    </source>
</evidence>
<sequence length="219" mass="23760">MRTGYYLIVMLIVGMTLGACTTTTIDEFRQGDTGIDSSESIVILGRRQGAAYSTHADFVECVGNRMGRGNDAITVVPEQVFVDALFPWFEPRTAPMRSEDLQQLMAQPLVTDKMSEFGIRYMVWLDGQTETSNRMGSISCAVGPGGGGCFGFGSWEDDSNYEARVWDVSSHTSVGTISADASGQSYVPAVFVPIPLIARVEANACNNLADQLKQFVKGD</sequence>
<accession>A0A1E8CNJ8</accession>
<dbReference type="PROSITE" id="PS51257">
    <property type="entry name" value="PROKAR_LIPOPROTEIN"/>
    <property type="match status" value="1"/>
</dbReference>
<protein>
    <recommendedName>
        <fullName evidence="4">Lipoprotein</fullName>
    </recommendedName>
</protein>
<organism evidence="2 3">
    <name type="scientific">Pseudohongiella acticola</name>
    <dbReference type="NCBI Taxonomy" id="1524254"/>
    <lineage>
        <taxon>Bacteria</taxon>
        <taxon>Pseudomonadati</taxon>
        <taxon>Pseudomonadota</taxon>
        <taxon>Gammaproteobacteria</taxon>
        <taxon>Pseudomonadales</taxon>
        <taxon>Pseudohongiellaceae</taxon>
        <taxon>Pseudohongiella</taxon>
    </lineage>
</organism>
<evidence type="ECO:0008006" key="4">
    <source>
        <dbReference type="Google" id="ProtNLM"/>
    </source>
</evidence>
<dbReference type="STRING" id="1524254.PHACT_08525"/>
<dbReference type="EMBL" id="MASR01000001">
    <property type="protein sequence ID" value="OFE14028.1"/>
    <property type="molecule type" value="Genomic_DNA"/>
</dbReference>
<dbReference type="AlphaFoldDB" id="A0A1E8CNJ8"/>
<feature type="transmembrane region" description="Helical" evidence="1">
    <location>
        <begin position="6"/>
        <end position="25"/>
    </location>
</feature>
<reference evidence="3" key="1">
    <citation type="submission" date="2016-07" db="EMBL/GenBank/DDBJ databases">
        <authorList>
            <person name="Florea S."/>
            <person name="Webb J.S."/>
            <person name="Jaromczyk J."/>
            <person name="Schardl C.L."/>
        </authorList>
    </citation>
    <scope>NUCLEOTIDE SEQUENCE [LARGE SCALE GENOMIC DNA]</scope>
    <source>
        <strain evidence="3">KCTC 42131</strain>
    </source>
</reference>
<dbReference type="Proteomes" id="UP000175669">
    <property type="component" value="Unassembled WGS sequence"/>
</dbReference>
<name>A0A1E8CNJ8_9GAMM</name>
<proteinExistence type="predicted"/>
<comment type="caution">
    <text evidence="2">The sequence shown here is derived from an EMBL/GenBank/DDBJ whole genome shotgun (WGS) entry which is preliminary data.</text>
</comment>
<keyword evidence="1" id="KW-0472">Membrane</keyword>
<gene>
    <name evidence="2" type="ORF">PHACT_08525</name>
</gene>
<keyword evidence="1" id="KW-1133">Transmembrane helix</keyword>